<evidence type="ECO:0000256" key="7">
    <source>
        <dbReference type="ARBA" id="ARBA00023065"/>
    </source>
</evidence>
<evidence type="ECO:0000313" key="17">
    <source>
        <dbReference type="Proteomes" id="UP001069090"/>
    </source>
</evidence>
<dbReference type="PROSITE" id="PS52016">
    <property type="entry name" value="TONB_DEPENDENT_REC_3"/>
    <property type="match status" value="1"/>
</dbReference>
<dbReference type="PANTHER" id="PTHR32552">
    <property type="entry name" value="FERRICHROME IRON RECEPTOR-RELATED"/>
    <property type="match status" value="1"/>
</dbReference>
<dbReference type="Proteomes" id="UP001069090">
    <property type="component" value="Unassembled WGS sequence"/>
</dbReference>
<feature type="domain" description="TonB-dependent receptor-like beta-barrel" evidence="14">
    <location>
        <begin position="306"/>
        <end position="747"/>
    </location>
</feature>
<feature type="domain" description="TonB-dependent receptor plug" evidence="15">
    <location>
        <begin position="45"/>
        <end position="156"/>
    </location>
</feature>
<evidence type="ECO:0000313" key="16">
    <source>
        <dbReference type="EMBL" id="MCZ0866654.1"/>
    </source>
</evidence>
<proteinExistence type="inferred from homology"/>
<evidence type="ECO:0000256" key="1">
    <source>
        <dbReference type="ARBA" id="ARBA00004571"/>
    </source>
</evidence>
<accession>A0A9J6RPK9</accession>
<evidence type="ECO:0000259" key="15">
    <source>
        <dbReference type="Pfam" id="PF07715"/>
    </source>
</evidence>
<dbReference type="PANTHER" id="PTHR32552:SF81">
    <property type="entry name" value="TONB-DEPENDENT OUTER MEMBRANE RECEPTOR"/>
    <property type="match status" value="1"/>
</dbReference>
<organism evidence="16 17">
    <name type="scientific">Dasania phycosphaerae</name>
    <dbReference type="NCBI Taxonomy" id="2950436"/>
    <lineage>
        <taxon>Bacteria</taxon>
        <taxon>Pseudomonadati</taxon>
        <taxon>Pseudomonadota</taxon>
        <taxon>Gammaproteobacteria</taxon>
        <taxon>Cellvibrionales</taxon>
        <taxon>Spongiibacteraceae</taxon>
        <taxon>Dasania</taxon>
    </lineage>
</organism>
<dbReference type="EMBL" id="JAPTGG010000014">
    <property type="protein sequence ID" value="MCZ0866654.1"/>
    <property type="molecule type" value="Genomic_DNA"/>
</dbReference>
<evidence type="ECO:0000256" key="4">
    <source>
        <dbReference type="ARBA" id="ARBA00022496"/>
    </source>
</evidence>
<dbReference type="SUPFAM" id="SSF56935">
    <property type="entry name" value="Porins"/>
    <property type="match status" value="1"/>
</dbReference>
<comment type="caution">
    <text evidence="16">The sequence shown here is derived from an EMBL/GenBank/DDBJ whole genome shotgun (WGS) entry which is preliminary data.</text>
</comment>
<keyword evidence="10 11" id="KW-0998">Cell outer membrane</keyword>
<evidence type="ECO:0000256" key="13">
    <source>
        <dbReference type="SAM" id="SignalP"/>
    </source>
</evidence>
<dbReference type="GO" id="GO:0006826">
    <property type="term" value="P:iron ion transport"/>
    <property type="evidence" value="ECO:0007669"/>
    <property type="project" value="UniProtKB-KW"/>
</dbReference>
<keyword evidence="13" id="KW-0732">Signal</keyword>
<dbReference type="AlphaFoldDB" id="A0A9J6RPK9"/>
<evidence type="ECO:0000256" key="5">
    <source>
        <dbReference type="ARBA" id="ARBA00022692"/>
    </source>
</evidence>
<reference evidence="16 17" key="1">
    <citation type="submission" date="2022-12" db="EMBL/GenBank/DDBJ databases">
        <title>Dasania phycosphaerae sp. nov., isolated from particulate material of the south coast of Korea.</title>
        <authorList>
            <person name="Jiang Y."/>
        </authorList>
    </citation>
    <scope>NUCLEOTIDE SEQUENCE [LARGE SCALE GENOMIC DNA]</scope>
    <source>
        <strain evidence="16 17">GY-19</strain>
    </source>
</reference>
<dbReference type="InterPro" id="IPR012910">
    <property type="entry name" value="Plug_dom"/>
</dbReference>
<comment type="similarity">
    <text evidence="11 12">Belongs to the TonB-dependent receptor family.</text>
</comment>
<dbReference type="Pfam" id="PF07715">
    <property type="entry name" value="Plug"/>
    <property type="match status" value="1"/>
</dbReference>
<dbReference type="InterPro" id="IPR036942">
    <property type="entry name" value="Beta-barrel_TonB_sf"/>
</dbReference>
<dbReference type="Pfam" id="PF00593">
    <property type="entry name" value="TonB_dep_Rec_b-barrel"/>
    <property type="match status" value="1"/>
</dbReference>
<keyword evidence="4" id="KW-0410">Iron transport</keyword>
<evidence type="ECO:0000256" key="12">
    <source>
        <dbReference type="RuleBase" id="RU003357"/>
    </source>
</evidence>
<evidence type="ECO:0000256" key="9">
    <source>
        <dbReference type="ARBA" id="ARBA00023136"/>
    </source>
</evidence>
<evidence type="ECO:0000256" key="3">
    <source>
        <dbReference type="ARBA" id="ARBA00022452"/>
    </source>
</evidence>
<keyword evidence="17" id="KW-1185">Reference proteome</keyword>
<evidence type="ECO:0000256" key="2">
    <source>
        <dbReference type="ARBA" id="ARBA00022448"/>
    </source>
</evidence>
<dbReference type="RefSeq" id="WP_258332681.1">
    <property type="nucleotide sequence ID" value="NZ_JAPTGG010000014.1"/>
</dbReference>
<dbReference type="GO" id="GO:0009279">
    <property type="term" value="C:cell outer membrane"/>
    <property type="evidence" value="ECO:0007669"/>
    <property type="project" value="UniProtKB-SubCell"/>
</dbReference>
<evidence type="ECO:0000256" key="8">
    <source>
        <dbReference type="ARBA" id="ARBA00023077"/>
    </source>
</evidence>
<comment type="subcellular location">
    <subcellularLocation>
        <location evidence="1 11">Cell outer membrane</location>
        <topology evidence="1 11">Multi-pass membrane protein</topology>
    </subcellularLocation>
</comment>
<keyword evidence="8 12" id="KW-0798">TonB box</keyword>
<name>A0A9J6RPK9_9GAMM</name>
<evidence type="ECO:0000256" key="11">
    <source>
        <dbReference type="PROSITE-ProRule" id="PRU01360"/>
    </source>
</evidence>
<evidence type="ECO:0000259" key="14">
    <source>
        <dbReference type="Pfam" id="PF00593"/>
    </source>
</evidence>
<keyword evidence="2 11" id="KW-0813">Transport</keyword>
<feature type="signal peptide" evidence="13">
    <location>
        <begin position="1"/>
        <end position="28"/>
    </location>
</feature>
<dbReference type="InterPro" id="IPR000531">
    <property type="entry name" value="Beta-barrel_TonB"/>
</dbReference>
<keyword evidence="3 11" id="KW-1134">Transmembrane beta strand</keyword>
<protein>
    <submittedName>
        <fullName evidence="16">TonB-dependent receptor</fullName>
    </submittedName>
</protein>
<keyword evidence="16" id="KW-0675">Receptor</keyword>
<dbReference type="Gene3D" id="2.40.170.20">
    <property type="entry name" value="TonB-dependent receptor, beta-barrel domain"/>
    <property type="match status" value="2"/>
</dbReference>
<evidence type="ECO:0000256" key="10">
    <source>
        <dbReference type="ARBA" id="ARBA00023237"/>
    </source>
</evidence>
<keyword evidence="6" id="KW-0408">Iron</keyword>
<gene>
    <name evidence="16" type="ORF">O0V09_15690</name>
</gene>
<keyword evidence="9 11" id="KW-0472">Membrane</keyword>
<sequence>MNKTYNKHILGVSIALLSAGITATGANAAQLEELLVTASKKTQSVQDVPYNISAMTGNDLEAKGVSDLTKLSRAVPGLTFSDRGARAGLISSGLVIRGINAEDARANRPNTNVPVISTYINETPIFTNIRLTDIERVEILRGPQGTLYGSGSLGGTLRYIQREPNPDQFEAKISGEINQVNHSDDLGWKTDLMLNIPLADDLAVRINLGKEDQAGFVDQNRLYQLDSNGAPLLADPSDIVNSPGLFTSKDDVNDSDIENARIHFMLQTDNATINLAHHYQKTTSGGSQMIGATSKKLDSPVIMLETYEGESNLTSLDVEYDLGFATLTTSLSTYESENSGISDQTALYENFSFYNDYYGSGPRPFVSELSIWNEEANIAEVRLVSESETNLDWAVGAFYMDQDSEIGIEDSYFGYTDYANACFDNGGPFGGVPCGYGSLFGVYANNGPLAITESNKDLAFLALTDNNFKDKAIYGELTYHFTDEWQVTLGGRWFDQKYVSDAVSGLAYVPGLVFGGNEVFEEKDALFKFNTSYDINEDTMTYFTVTEGFRRGGANALGGAITEEEARRYDSDHTTNYELGIKGNIDRYYNYTVAAFYVDWKDIQLNSTCGILALICVVNAGDAESQGIEAQIEGNVSDNLSISASYTYAKAELVSLNPTLNNYTTFIVEEGMQLPQSPKQSASWGATYTLPLENGMDVAYHLGGTYRGKSESRIDDQNVSVDAFTLWDAYVSLTSDQWNVRLFVDNITDEIGITGELTELQWGREGARANISRPRTVGLAGSYSF</sequence>
<keyword evidence="7" id="KW-0406">Ion transport</keyword>
<keyword evidence="5 11" id="KW-0812">Transmembrane</keyword>
<dbReference type="InterPro" id="IPR039426">
    <property type="entry name" value="TonB-dep_rcpt-like"/>
</dbReference>
<evidence type="ECO:0000256" key="6">
    <source>
        <dbReference type="ARBA" id="ARBA00023004"/>
    </source>
</evidence>
<feature type="chain" id="PRO_5039893740" evidence="13">
    <location>
        <begin position="29"/>
        <end position="785"/>
    </location>
</feature>